<dbReference type="GO" id="GO:0005737">
    <property type="term" value="C:cytoplasm"/>
    <property type="evidence" value="ECO:0007669"/>
    <property type="project" value="TreeGrafter"/>
</dbReference>
<evidence type="ECO:0000313" key="2">
    <source>
        <dbReference type="EMBL" id="KAK7410219.1"/>
    </source>
</evidence>
<feature type="region of interest" description="Disordered" evidence="1">
    <location>
        <begin position="141"/>
        <end position="160"/>
    </location>
</feature>
<dbReference type="PANTHER" id="PTHR14074">
    <property type="entry name" value="HELICASE WITH DEATH DOMAIN-RELATED"/>
    <property type="match status" value="1"/>
</dbReference>
<comment type="caution">
    <text evidence="2">The sequence shown here is derived from an EMBL/GenBank/DDBJ whole genome shotgun (WGS) entry which is preliminary data.</text>
</comment>
<proteinExistence type="predicted"/>
<organism evidence="2 3">
    <name type="scientific">Psophocarpus tetragonolobus</name>
    <name type="common">Winged bean</name>
    <name type="synonym">Dolichos tetragonolobus</name>
    <dbReference type="NCBI Taxonomy" id="3891"/>
    <lineage>
        <taxon>Eukaryota</taxon>
        <taxon>Viridiplantae</taxon>
        <taxon>Streptophyta</taxon>
        <taxon>Embryophyta</taxon>
        <taxon>Tracheophyta</taxon>
        <taxon>Spermatophyta</taxon>
        <taxon>Magnoliopsida</taxon>
        <taxon>eudicotyledons</taxon>
        <taxon>Gunneridae</taxon>
        <taxon>Pentapetalae</taxon>
        <taxon>rosids</taxon>
        <taxon>fabids</taxon>
        <taxon>Fabales</taxon>
        <taxon>Fabaceae</taxon>
        <taxon>Papilionoideae</taxon>
        <taxon>50 kb inversion clade</taxon>
        <taxon>NPAAA clade</taxon>
        <taxon>indigoferoid/millettioid clade</taxon>
        <taxon>Phaseoleae</taxon>
        <taxon>Psophocarpus</taxon>
    </lineage>
</organism>
<dbReference type="AlphaFoldDB" id="A0AAN9XV86"/>
<gene>
    <name evidence="2" type="ORF">VNO78_00831</name>
</gene>
<evidence type="ECO:0000256" key="1">
    <source>
        <dbReference type="SAM" id="MobiDB-lite"/>
    </source>
</evidence>
<reference evidence="2 3" key="1">
    <citation type="submission" date="2024-01" db="EMBL/GenBank/DDBJ databases">
        <title>The genomes of 5 underutilized Papilionoideae crops provide insights into root nodulation and disease resistanc.</title>
        <authorList>
            <person name="Jiang F."/>
        </authorList>
    </citation>
    <scope>NUCLEOTIDE SEQUENCE [LARGE SCALE GENOMIC DNA]</scope>
    <source>
        <strain evidence="2">DUOXIRENSHENG_FW03</strain>
        <tissue evidence="2">Leaves</tissue>
    </source>
</reference>
<name>A0AAN9XV86_PSOTE</name>
<feature type="compositionally biased region" description="Polar residues" evidence="1">
    <location>
        <begin position="143"/>
        <end position="153"/>
    </location>
</feature>
<dbReference type="PANTHER" id="PTHR14074:SF16">
    <property type="entry name" value="ANTIVIRAL INNATE IMMUNE RESPONSE RECEPTOR RIG-I"/>
    <property type="match status" value="1"/>
</dbReference>
<accession>A0AAN9XV86</accession>
<dbReference type="InterPro" id="IPR027417">
    <property type="entry name" value="P-loop_NTPase"/>
</dbReference>
<keyword evidence="3" id="KW-1185">Reference proteome</keyword>
<protein>
    <submittedName>
        <fullName evidence="2">Uncharacterized protein</fullName>
    </submittedName>
</protein>
<sequence length="160" mass="17912">MQDATATLTLSSECLKSWSAINAFNDGESAFCMDVDSYDMDTTRVDENESNDSTSSSTLCSLNGKCPIVFVMTPAILLNCLRHNFFKLNFIKFLIMDECCHVRGKHCYACIMTEFYHHQLNSGISDIPPIFGMTAFQLRQKRPSSSTTESNGLHASDRKV</sequence>
<dbReference type="EMBL" id="JAYMYS010000001">
    <property type="protein sequence ID" value="KAK7410219.1"/>
    <property type="molecule type" value="Genomic_DNA"/>
</dbReference>
<dbReference type="Proteomes" id="UP001386955">
    <property type="component" value="Unassembled WGS sequence"/>
</dbReference>
<dbReference type="InterPro" id="IPR051363">
    <property type="entry name" value="RLR_Helicase"/>
</dbReference>
<dbReference type="SUPFAM" id="SSF52540">
    <property type="entry name" value="P-loop containing nucleoside triphosphate hydrolases"/>
    <property type="match status" value="1"/>
</dbReference>
<evidence type="ECO:0000313" key="3">
    <source>
        <dbReference type="Proteomes" id="UP001386955"/>
    </source>
</evidence>
<dbReference type="Gene3D" id="3.40.50.300">
    <property type="entry name" value="P-loop containing nucleotide triphosphate hydrolases"/>
    <property type="match status" value="1"/>
</dbReference>